<evidence type="ECO:0000256" key="1">
    <source>
        <dbReference type="SAM" id="MobiDB-lite"/>
    </source>
</evidence>
<dbReference type="AlphaFoldDB" id="A0A2G8KLE8"/>
<dbReference type="EMBL" id="MRZV01000503">
    <property type="protein sequence ID" value="PIK48768.1"/>
    <property type="molecule type" value="Genomic_DNA"/>
</dbReference>
<evidence type="ECO:0000259" key="2">
    <source>
        <dbReference type="Pfam" id="PF14941"/>
    </source>
</evidence>
<dbReference type="OrthoDB" id="5947176at2759"/>
<dbReference type="PANTHER" id="PTHR13423">
    <property type="entry name" value="OUT AT FIRST"/>
    <property type="match status" value="1"/>
</dbReference>
<name>A0A2G8KLE8_STIJA</name>
<dbReference type="Pfam" id="PF14941">
    <property type="entry name" value="OAF_N"/>
    <property type="match status" value="1"/>
</dbReference>
<organism evidence="3 4">
    <name type="scientific">Stichopus japonicus</name>
    <name type="common">Sea cucumber</name>
    <dbReference type="NCBI Taxonomy" id="307972"/>
    <lineage>
        <taxon>Eukaryota</taxon>
        <taxon>Metazoa</taxon>
        <taxon>Echinodermata</taxon>
        <taxon>Eleutherozoa</taxon>
        <taxon>Echinozoa</taxon>
        <taxon>Holothuroidea</taxon>
        <taxon>Aspidochirotacea</taxon>
        <taxon>Aspidochirotida</taxon>
        <taxon>Stichopodidae</taxon>
        <taxon>Apostichopus</taxon>
    </lineage>
</organism>
<evidence type="ECO:0000313" key="3">
    <source>
        <dbReference type="EMBL" id="PIK48768.1"/>
    </source>
</evidence>
<dbReference type="InterPro" id="IPR053894">
    <property type="entry name" value="OAF_N"/>
</dbReference>
<feature type="domain" description="Out at first protein BRICHOS-like" evidence="2">
    <location>
        <begin position="54"/>
        <end position="192"/>
    </location>
</feature>
<keyword evidence="4" id="KW-1185">Reference proteome</keyword>
<protein>
    <submittedName>
        <fullName evidence="3">Putative out at first protein</fullName>
    </submittedName>
</protein>
<accession>A0A2G8KLE8</accession>
<proteinExistence type="predicted"/>
<gene>
    <name evidence="3" type="ORF">BSL78_14364</name>
</gene>
<comment type="caution">
    <text evidence="3">The sequence shown here is derived from an EMBL/GenBank/DDBJ whole genome shotgun (WGS) entry which is preliminary data.</text>
</comment>
<dbReference type="Proteomes" id="UP000230750">
    <property type="component" value="Unassembled WGS sequence"/>
</dbReference>
<dbReference type="PANTHER" id="PTHR13423:SF2">
    <property type="entry name" value="OUT AT FIRST PROTEIN HOMOLOG"/>
    <property type="match status" value="1"/>
</dbReference>
<reference evidence="3 4" key="1">
    <citation type="journal article" date="2017" name="PLoS Biol.">
        <title>The sea cucumber genome provides insights into morphological evolution and visceral regeneration.</title>
        <authorList>
            <person name="Zhang X."/>
            <person name="Sun L."/>
            <person name="Yuan J."/>
            <person name="Sun Y."/>
            <person name="Gao Y."/>
            <person name="Zhang L."/>
            <person name="Li S."/>
            <person name="Dai H."/>
            <person name="Hamel J.F."/>
            <person name="Liu C."/>
            <person name="Yu Y."/>
            <person name="Liu S."/>
            <person name="Lin W."/>
            <person name="Guo K."/>
            <person name="Jin S."/>
            <person name="Xu P."/>
            <person name="Storey K.B."/>
            <person name="Huan P."/>
            <person name="Zhang T."/>
            <person name="Zhou Y."/>
            <person name="Zhang J."/>
            <person name="Lin C."/>
            <person name="Li X."/>
            <person name="Xing L."/>
            <person name="Huo D."/>
            <person name="Sun M."/>
            <person name="Wang L."/>
            <person name="Mercier A."/>
            <person name="Li F."/>
            <person name="Yang H."/>
            <person name="Xiang J."/>
        </authorList>
    </citation>
    <scope>NUCLEOTIDE SEQUENCE [LARGE SCALE GENOMIC DNA]</scope>
    <source>
        <strain evidence="3">Shaxun</strain>
        <tissue evidence="3">Muscle</tissue>
    </source>
</reference>
<feature type="region of interest" description="Disordered" evidence="1">
    <location>
        <begin position="19"/>
        <end position="38"/>
    </location>
</feature>
<sequence>MMMMMMMIDMMMMMMMDDDDDDDDDVDDDDGDDDDGDDGVTHCSSLACHDCIRGDLIQETIQADIAQDIIHMEFQKLDGTLIKIILDFRSEVQITRLTILGEEERNEKLYQRLCFVNQFSKSSFISTDAMSKLRQKNPGTIRNPEDDLGREQLQMDMSINLERASRISKHIRDICSEARTTTYTREEDLKLWSKEMSTPDGDVQYHLYS</sequence>
<evidence type="ECO:0000313" key="4">
    <source>
        <dbReference type="Proteomes" id="UP000230750"/>
    </source>
</evidence>
<dbReference type="InterPro" id="IPR026315">
    <property type="entry name" value="Oaf"/>
</dbReference>